<evidence type="ECO:0000313" key="13">
    <source>
        <dbReference type="EMBL" id="MFC2925602.1"/>
    </source>
</evidence>
<comment type="catalytic activity">
    <reaction evidence="10 11">
        <text>nicotinate beta-D-ribonucleotide + ATP + H(+) = deamido-NAD(+) + diphosphate</text>
        <dbReference type="Rhea" id="RHEA:22860"/>
        <dbReference type="ChEBI" id="CHEBI:15378"/>
        <dbReference type="ChEBI" id="CHEBI:30616"/>
        <dbReference type="ChEBI" id="CHEBI:33019"/>
        <dbReference type="ChEBI" id="CHEBI:57502"/>
        <dbReference type="ChEBI" id="CHEBI:58437"/>
        <dbReference type="EC" id="2.7.7.18"/>
    </reaction>
</comment>
<evidence type="ECO:0000256" key="9">
    <source>
        <dbReference type="ARBA" id="ARBA00023027"/>
    </source>
</evidence>
<dbReference type="Pfam" id="PF01467">
    <property type="entry name" value="CTP_transf_like"/>
    <property type="match status" value="1"/>
</dbReference>
<dbReference type="InterPro" id="IPR005248">
    <property type="entry name" value="NadD/NMNAT"/>
</dbReference>
<evidence type="ECO:0000256" key="7">
    <source>
        <dbReference type="ARBA" id="ARBA00022741"/>
    </source>
</evidence>
<feature type="domain" description="Cytidyltransferase-like" evidence="12">
    <location>
        <begin position="35"/>
        <end position="196"/>
    </location>
</feature>
<keyword evidence="6 11" id="KW-0548">Nucleotidyltransferase</keyword>
<dbReference type="PANTHER" id="PTHR39321:SF3">
    <property type="entry name" value="PHOSPHOPANTETHEINE ADENYLYLTRANSFERASE"/>
    <property type="match status" value="1"/>
</dbReference>
<accession>A0ABV6ZW02</accession>
<keyword evidence="8 11" id="KW-0067">ATP-binding</keyword>
<proteinExistence type="inferred from homology"/>
<evidence type="ECO:0000256" key="1">
    <source>
        <dbReference type="ARBA" id="ARBA00002324"/>
    </source>
</evidence>
<evidence type="ECO:0000256" key="6">
    <source>
        <dbReference type="ARBA" id="ARBA00022695"/>
    </source>
</evidence>
<evidence type="ECO:0000256" key="2">
    <source>
        <dbReference type="ARBA" id="ARBA00005019"/>
    </source>
</evidence>
<dbReference type="Gene3D" id="3.40.50.620">
    <property type="entry name" value="HUPs"/>
    <property type="match status" value="1"/>
</dbReference>
<dbReference type="SUPFAM" id="SSF52374">
    <property type="entry name" value="Nucleotidylyl transferase"/>
    <property type="match status" value="1"/>
</dbReference>
<evidence type="ECO:0000256" key="5">
    <source>
        <dbReference type="ARBA" id="ARBA00022679"/>
    </source>
</evidence>
<dbReference type="GO" id="GO:0004515">
    <property type="term" value="F:nicotinate-nucleotide adenylyltransferase activity"/>
    <property type="evidence" value="ECO:0007669"/>
    <property type="project" value="UniProtKB-EC"/>
</dbReference>
<comment type="function">
    <text evidence="1 11">Catalyzes the reversible adenylation of nicotinate mononucleotide (NaMN) to nicotinic acid adenine dinucleotide (NaAD).</text>
</comment>
<comment type="caution">
    <text evidence="13">The sequence shown here is derived from an EMBL/GenBank/DDBJ whole genome shotgun (WGS) entry which is preliminary data.</text>
</comment>
<keyword evidence="7 11" id="KW-0547">Nucleotide-binding</keyword>
<comment type="similarity">
    <text evidence="3 11">Belongs to the NadD family.</text>
</comment>
<dbReference type="InterPro" id="IPR004821">
    <property type="entry name" value="Cyt_trans-like"/>
</dbReference>
<keyword evidence="5 11" id="KW-0808">Transferase</keyword>
<dbReference type="EC" id="2.7.7.18" evidence="11"/>
<evidence type="ECO:0000256" key="11">
    <source>
        <dbReference type="HAMAP-Rule" id="MF_00244"/>
    </source>
</evidence>
<name>A0ABV6ZW02_9PROT</name>
<evidence type="ECO:0000259" key="12">
    <source>
        <dbReference type="Pfam" id="PF01467"/>
    </source>
</evidence>
<evidence type="ECO:0000256" key="3">
    <source>
        <dbReference type="ARBA" id="ARBA00009014"/>
    </source>
</evidence>
<keyword evidence="14" id="KW-1185">Reference proteome</keyword>
<dbReference type="PANTHER" id="PTHR39321">
    <property type="entry name" value="NICOTINATE-NUCLEOTIDE ADENYLYLTRANSFERASE-RELATED"/>
    <property type="match status" value="1"/>
</dbReference>
<organism evidence="13 14">
    <name type="scientific">Hyphobacterium vulgare</name>
    <dbReference type="NCBI Taxonomy" id="1736751"/>
    <lineage>
        <taxon>Bacteria</taxon>
        <taxon>Pseudomonadati</taxon>
        <taxon>Pseudomonadota</taxon>
        <taxon>Alphaproteobacteria</taxon>
        <taxon>Maricaulales</taxon>
        <taxon>Maricaulaceae</taxon>
        <taxon>Hyphobacterium</taxon>
    </lineage>
</organism>
<keyword evidence="4 11" id="KW-0662">Pyridine nucleotide biosynthesis</keyword>
<evidence type="ECO:0000256" key="8">
    <source>
        <dbReference type="ARBA" id="ARBA00022840"/>
    </source>
</evidence>
<evidence type="ECO:0000256" key="4">
    <source>
        <dbReference type="ARBA" id="ARBA00022642"/>
    </source>
</evidence>
<dbReference type="Proteomes" id="UP001595379">
    <property type="component" value="Unassembled WGS sequence"/>
</dbReference>
<protein>
    <recommendedName>
        <fullName evidence="11">Probable nicotinate-nucleotide adenylyltransferase</fullName>
        <ecNumber evidence="11">2.7.7.18</ecNumber>
    </recommendedName>
    <alternativeName>
        <fullName evidence="11">Deamido-NAD(+) diphosphorylase</fullName>
    </alternativeName>
    <alternativeName>
        <fullName evidence="11">Deamido-NAD(+) pyrophosphorylase</fullName>
    </alternativeName>
    <alternativeName>
        <fullName evidence="11">Nicotinate mononucleotide adenylyltransferase</fullName>
        <shortName evidence="11">NaMN adenylyltransferase</shortName>
    </alternativeName>
</protein>
<dbReference type="CDD" id="cd02165">
    <property type="entry name" value="NMNAT"/>
    <property type="match status" value="1"/>
</dbReference>
<dbReference type="InterPro" id="IPR014729">
    <property type="entry name" value="Rossmann-like_a/b/a_fold"/>
</dbReference>
<gene>
    <name evidence="11" type="primary">nadD</name>
    <name evidence="13" type="ORF">ACFOOR_05740</name>
</gene>
<reference evidence="14" key="1">
    <citation type="journal article" date="2019" name="Int. J. Syst. Evol. Microbiol.">
        <title>The Global Catalogue of Microorganisms (GCM) 10K type strain sequencing project: providing services to taxonomists for standard genome sequencing and annotation.</title>
        <authorList>
            <consortium name="The Broad Institute Genomics Platform"/>
            <consortium name="The Broad Institute Genome Sequencing Center for Infectious Disease"/>
            <person name="Wu L."/>
            <person name="Ma J."/>
        </authorList>
    </citation>
    <scope>NUCLEOTIDE SEQUENCE [LARGE SCALE GENOMIC DNA]</scope>
    <source>
        <strain evidence="14">KCTC 52487</strain>
    </source>
</reference>
<keyword evidence="9 11" id="KW-0520">NAD</keyword>
<dbReference type="NCBIfam" id="NF000843">
    <property type="entry name" value="PRK00071.2-2"/>
    <property type="match status" value="1"/>
</dbReference>
<evidence type="ECO:0000313" key="14">
    <source>
        <dbReference type="Proteomes" id="UP001595379"/>
    </source>
</evidence>
<dbReference type="EMBL" id="JBHRSV010000005">
    <property type="protein sequence ID" value="MFC2925602.1"/>
    <property type="molecule type" value="Genomic_DNA"/>
</dbReference>
<evidence type="ECO:0000256" key="10">
    <source>
        <dbReference type="ARBA" id="ARBA00048721"/>
    </source>
</evidence>
<comment type="pathway">
    <text evidence="2 11">Cofactor biosynthesis; NAD(+) biosynthesis; deamido-NAD(+) from nicotinate D-ribonucleotide: step 1/1.</text>
</comment>
<dbReference type="HAMAP" id="MF_00244">
    <property type="entry name" value="NaMN_adenylyltr"/>
    <property type="match status" value="1"/>
</dbReference>
<dbReference type="RefSeq" id="WP_343165367.1">
    <property type="nucleotide sequence ID" value="NZ_JBHRSV010000005.1"/>
</dbReference>
<sequence length="215" mass="23875">MRRSAPVRFGALTRRGRAAPPLHGEALAPGMRVGLFGGSFDPPHDGHLHAARVARRRLGLDRVWWLVSPQNPLKDRTAGDFLRRLEGVKSLASDPGMVVTDIEVRLGVRLTADVVAALVKRYPLVQFVWIMGADNLKSFHRWARWRDILRAVPVAVVARPQDPIRARLSLTARAFSHSRCNHTRAGALTARGAPGWTYLVEPLHKESSSRLRGEA</sequence>